<dbReference type="Proteomes" id="UP000237105">
    <property type="component" value="Unassembled WGS sequence"/>
</dbReference>
<dbReference type="OrthoDB" id="10562828at2759"/>
<protein>
    <submittedName>
        <fullName evidence="1">Uncharacterized protein</fullName>
    </submittedName>
</protein>
<organism evidence="1 2">
    <name type="scientific">Parasponia andersonii</name>
    <name type="common">Sponia andersonii</name>
    <dbReference type="NCBI Taxonomy" id="3476"/>
    <lineage>
        <taxon>Eukaryota</taxon>
        <taxon>Viridiplantae</taxon>
        <taxon>Streptophyta</taxon>
        <taxon>Embryophyta</taxon>
        <taxon>Tracheophyta</taxon>
        <taxon>Spermatophyta</taxon>
        <taxon>Magnoliopsida</taxon>
        <taxon>eudicotyledons</taxon>
        <taxon>Gunneridae</taxon>
        <taxon>Pentapetalae</taxon>
        <taxon>rosids</taxon>
        <taxon>fabids</taxon>
        <taxon>Rosales</taxon>
        <taxon>Cannabaceae</taxon>
        <taxon>Parasponia</taxon>
    </lineage>
</organism>
<evidence type="ECO:0000313" key="1">
    <source>
        <dbReference type="EMBL" id="PON72517.1"/>
    </source>
</evidence>
<keyword evidence="2" id="KW-1185">Reference proteome</keyword>
<dbReference type="AlphaFoldDB" id="A0A2P5DGW2"/>
<name>A0A2P5DGW2_PARAD</name>
<sequence>MQLKHLWPISQIIQHFLFHLKVRVYALLRYRTIFRVNPHRMQQSTTKMSWKRIMDSYVTHCAWKIYYLTLEPTDVRFYEARIYMNPTGPNKLGFFRLAKDFTMPVQDIE</sequence>
<proteinExistence type="predicted"/>
<gene>
    <name evidence="1" type="ORF">PanWU01x14_065520</name>
</gene>
<accession>A0A2P5DGW2</accession>
<comment type="caution">
    <text evidence="1">The sequence shown here is derived from an EMBL/GenBank/DDBJ whole genome shotgun (WGS) entry which is preliminary data.</text>
</comment>
<reference evidence="2" key="1">
    <citation type="submission" date="2016-06" db="EMBL/GenBank/DDBJ databases">
        <title>Parallel loss of symbiosis genes in relatives of nitrogen-fixing non-legume Parasponia.</title>
        <authorList>
            <person name="Van Velzen R."/>
            <person name="Holmer R."/>
            <person name="Bu F."/>
            <person name="Rutten L."/>
            <person name="Van Zeijl A."/>
            <person name="Liu W."/>
            <person name="Santuari L."/>
            <person name="Cao Q."/>
            <person name="Sharma T."/>
            <person name="Shen D."/>
            <person name="Roswanjaya Y."/>
            <person name="Wardhani T."/>
            <person name="Kalhor M.S."/>
            <person name="Jansen J."/>
            <person name="Van den Hoogen J."/>
            <person name="Gungor B."/>
            <person name="Hartog M."/>
            <person name="Hontelez J."/>
            <person name="Verver J."/>
            <person name="Yang W.-C."/>
            <person name="Schijlen E."/>
            <person name="Repin R."/>
            <person name="Schilthuizen M."/>
            <person name="Schranz E."/>
            <person name="Heidstra R."/>
            <person name="Miyata K."/>
            <person name="Fedorova E."/>
            <person name="Kohlen W."/>
            <person name="Bisseling T."/>
            <person name="Smit S."/>
            <person name="Geurts R."/>
        </authorList>
    </citation>
    <scope>NUCLEOTIDE SEQUENCE [LARGE SCALE GENOMIC DNA]</scope>
    <source>
        <strain evidence="2">cv. WU1-14</strain>
    </source>
</reference>
<dbReference type="EMBL" id="JXTB01000039">
    <property type="protein sequence ID" value="PON72517.1"/>
    <property type="molecule type" value="Genomic_DNA"/>
</dbReference>
<evidence type="ECO:0000313" key="2">
    <source>
        <dbReference type="Proteomes" id="UP000237105"/>
    </source>
</evidence>